<dbReference type="InterPro" id="IPR025745">
    <property type="entry name" value="Mrr-like_N_dom"/>
</dbReference>
<dbReference type="AlphaFoldDB" id="A0A1A7C3V9"/>
<evidence type="ECO:0000259" key="3">
    <source>
        <dbReference type="Pfam" id="PF14338"/>
    </source>
</evidence>
<dbReference type="InterPro" id="IPR052906">
    <property type="entry name" value="Type_IV_Methyl-Rstrct_Enzyme"/>
</dbReference>
<dbReference type="STRING" id="1747903.ASR47_1009225"/>
<feature type="region of interest" description="Disordered" evidence="1">
    <location>
        <begin position="122"/>
        <end position="146"/>
    </location>
</feature>
<evidence type="ECO:0000313" key="5">
    <source>
        <dbReference type="Proteomes" id="UP000092713"/>
    </source>
</evidence>
<gene>
    <name evidence="4" type="ORF">ASR47_1009225</name>
</gene>
<evidence type="ECO:0000256" key="1">
    <source>
        <dbReference type="SAM" id="MobiDB-lite"/>
    </source>
</evidence>
<dbReference type="PANTHER" id="PTHR30015">
    <property type="entry name" value="MRR RESTRICTION SYSTEM PROTEIN"/>
    <property type="match status" value="1"/>
</dbReference>
<evidence type="ECO:0000313" key="4">
    <source>
        <dbReference type="EMBL" id="OBV39410.1"/>
    </source>
</evidence>
<dbReference type="Proteomes" id="UP000092713">
    <property type="component" value="Unassembled WGS sequence"/>
</dbReference>
<dbReference type="PANTHER" id="PTHR30015:SF7">
    <property type="entry name" value="TYPE IV METHYL-DIRECTED RESTRICTION ENZYME ECOKMRR"/>
    <property type="match status" value="1"/>
</dbReference>
<dbReference type="Pfam" id="PF14338">
    <property type="entry name" value="Mrr_N"/>
    <property type="match status" value="1"/>
</dbReference>
<sequence length="316" mass="35691">MTIPDYQTLMLPFLRIAKDGMERRFRDAVEVLAEEFALTDEERNIMLPSGTAPLFDNRVGWARTYLKQATLLQSRKRGFFQITTRGMELLAKKPSRIDNSTLEQYPEYLDFKLRRGELRFESKASDANPKASNLELAERQSDSTPEELFSQAYQRLRGNLEAELLEQIKMSSPAFFERLVIDLLVAMGYGGSRRDAGSAMGKSGDGGIDGMIKEDKLGLDVIYVQAKRWEGTVGRPEIQKFAGALQGQRANKGIFITTSCFTREAMEYTKIISTKIILVDGEQLTSYMVDHNVGVSPVSSFDIKRIDSDYFEGENV</sequence>
<comment type="caution">
    <text evidence="4">The sequence shown here is derived from an EMBL/GenBank/DDBJ whole genome shotgun (WGS) entry which is preliminary data.</text>
</comment>
<dbReference type="InterPro" id="IPR011856">
    <property type="entry name" value="tRNA_endonuc-like_dom_sf"/>
</dbReference>
<organism evidence="4 5">
    <name type="scientific">Janthinobacterium psychrotolerans</name>
    <dbReference type="NCBI Taxonomy" id="1747903"/>
    <lineage>
        <taxon>Bacteria</taxon>
        <taxon>Pseudomonadati</taxon>
        <taxon>Pseudomonadota</taxon>
        <taxon>Betaproteobacteria</taxon>
        <taxon>Burkholderiales</taxon>
        <taxon>Oxalobacteraceae</taxon>
        <taxon>Janthinobacterium</taxon>
    </lineage>
</organism>
<dbReference type="Pfam" id="PF04471">
    <property type="entry name" value="Mrr_cat"/>
    <property type="match status" value="1"/>
</dbReference>
<dbReference type="OrthoDB" id="9781481at2"/>
<dbReference type="RefSeq" id="WP_065308159.1">
    <property type="nucleotide sequence ID" value="NZ_LOCQ01000054.1"/>
</dbReference>
<keyword evidence="5" id="KW-1185">Reference proteome</keyword>
<feature type="domain" description="Restriction system protein Mrr-like N-terminal" evidence="3">
    <location>
        <begin position="6"/>
        <end position="91"/>
    </location>
</feature>
<feature type="domain" description="Restriction endonuclease type IV Mrr" evidence="2">
    <location>
        <begin position="171"/>
        <end position="288"/>
    </location>
</feature>
<dbReference type="PATRIC" id="fig|1747903.4.peg.3006"/>
<dbReference type="InterPro" id="IPR007560">
    <property type="entry name" value="Restrct_endonuc_IV_Mrr"/>
</dbReference>
<name>A0A1A7C3V9_9BURK</name>
<dbReference type="SUPFAM" id="SSF52980">
    <property type="entry name" value="Restriction endonuclease-like"/>
    <property type="match status" value="1"/>
</dbReference>
<dbReference type="Gene3D" id="3.40.1350.10">
    <property type="match status" value="1"/>
</dbReference>
<dbReference type="InterPro" id="IPR011335">
    <property type="entry name" value="Restrct_endonuc-II-like"/>
</dbReference>
<accession>A0A1A7C3V9</accession>
<dbReference type="GO" id="GO:0015666">
    <property type="term" value="F:restriction endodeoxyribonuclease activity"/>
    <property type="evidence" value="ECO:0007669"/>
    <property type="project" value="TreeGrafter"/>
</dbReference>
<proteinExistence type="predicted"/>
<dbReference type="REBASE" id="177989">
    <property type="entry name" value="JpsS32MrrP"/>
</dbReference>
<protein>
    <submittedName>
        <fullName evidence="4">Restriction system protein</fullName>
    </submittedName>
</protein>
<dbReference type="GO" id="GO:0003677">
    <property type="term" value="F:DNA binding"/>
    <property type="evidence" value="ECO:0007669"/>
    <property type="project" value="InterPro"/>
</dbReference>
<reference evidence="4 5" key="1">
    <citation type="submission" date="2016-04" db="EMBL/GenBank/DDBJ databases">
        <title>Draft genome sequence of Janthinobacterium psychrotolerans sp. nov., isolated from freshwater sediments in Denmark.</title>
        <authorList>
            <person name="Gong X."/>
            <person name="Skrivergaard S."/>
            <person name="Korsgaard B.S."/>
            <person name="Schreiber L."/>
            <person name="Marshall I.P."/>
            <person name="Finster K."/>
            <person name="Schramm A."/>
        </authorList>
    </citation>
    <scope>NUCLEOTIDE SEQUENCE [LARGE SCALE GENOMIC DNA]</scope>
    <source>
        <strain evidence="4 5">S3-2</strain>
    </source>
</reference>
<dbReference type="GO" id="GO:0009307">
    <property type="term" value="P:DNA restriction-modification system"/>
    <property type="evidence" value="ECO:0007669"/>
    <property type="project" value="InterPro"/>
</dbReference>
<evidence type="ECO:0000259" key="2">
    <source>
        <dbReference type="Pfam" id="PF04471"/>
    </source>
</evidence>
<dbReference type="EMBL" id="LOCQ01000054">
    <property type="protein sequence ID" value="OBV39410.1"/>
    <property type="molecule type" value="Genomic_DNA"/>
</dbReference>